<dbReference type="InterPro" id="IPR055737">
    <property type="entry name" value="DUF7313"/>
</dbReference>
<evidence type="ECO:0000259" key="2">
    <source>
        <dbReference type="Pfam" id="PF23995"/>
    </source>
</evidence>
<gene>
    <name evidence="3" type="ORF">AArcS_1907</name>
</gene>
<name>A0A897MRD3_9EURY</name>
<feature type="transmembrane region" description="Helical" evidence="1">
    <location>
        <begin position="12"/>
        <end position="35"/>
    </location>
</feature>
<proteinExistence type="predicted"/>
<feature type="domain" description="DUF7313" evidence="2">
    <location>
        <begin position="3"/>
        <end position="144"/>
    </location>
</feature>
<organism evidence="3 4">
    <name type="scientific">Natranaeroarchaeum sulfidigenes</name>
    <dbReference type="NCBI Taxonomy" id="2784880"/>
    <lineage>
        <taxon>Archaea</taxon>
        <taxon>Methanobacteriati</taxon>
        <taxon>Methanobacteriota</taxon>
        <taxon>Stenosarchaea group</taxon>
        <taxon>Halobacteria</taxon>
        <taxon>Halobacteriales</taxon>
        <taxon>Natronoarchaeaceae</taxon>
        <taxon>Natranaeroarchaeum</taxon>
    </lineage>
</organism>
<feature type="transmembrane region" description="Helical" evidence="1">
    <location>
        <begin position="78"/>
        <end position="95"/>
    </location>
</feature>
<evidence type="ECO:0000256" key="1">
    <source>
        <dbReference type="SAM" id="Phobius"/>
    </source>
</evidence>
<keyword evidence="4" id="KW-1185">Reference proteome</keyword>
<feature type="transmembrane region" description="Helical" evidence="1">
    <location>
        <begin position="116"/>
        <end position="140"/>
    </location>
</feature>
<dbReference type="Pfam" id="PF23995">
    <property type="entry name" value="DUF7313"/>
    <property type="match status" value="1"/>
</dbReference>
<protein>
    <submittedName>
        <fullName evidence="3">Putative membrane protein</fullName>
    </submittedName>
</protein>
<evidence type="ECO:0000313" key="4">
    <source>
        <dbReference type="Proteomes" id="UP000663586"/>
    </source>
</evidence>
<keyword evidence="1" id="KW-0472">Membrane</keyword>
<dbReference type="Proteomes" id="UP000663586">
    <property type="component" value="Chromosome"/>
</dbReference>
<dbReference type="AlphaFoldDB" id="A0A897MRD3"/>
<dbReference type="EMBL" id="CP064786">
    <property type="protein sequence ID" value="QSG03114.1"/>
    <property type="molecule type" value="Genomic_DNA"/>
</dbReference>
<accession>A0A897MRD3</accession>
<reference evidence="3" key="1">
    <citation type="submission" date="2020-11" db="EMBL/GenBank/DDBJ databases">
        <title>Carbohydrate-dependent, anaerobic sulfur respiration: A novel catabolism in halophilic archaea.</title>
        <authorList>
            <person name="Sorokin D.Y."/>
            <person name="Messina E."/>
            <person name="Smedile F."/>
            <person name="La Cono V."/>
            <person name="Hallsworth J.E."/>
            <person name="Yakimov M.M."/>
        </authorList>
    </citation>
    <scope>NUCLEOTIDE SEQUENCE</scope>
    <source>
        <strain evidence="3">AArc-S</strain>
    </source>
</reference>
<dbReference type="KEGG" id="hara:AArcS_1907"/>
<keyword evidence="1" id="KW-0812">Transmembrane</keyword>
<dbReference type="RefSeq" id="WP_238477176.1">
    <property type="nucleotide sequence ID" value="NZ_CP064786.1"/>
</dbReference>
<evidence type="ECO:0000313" key="3">
    <source>
        <dbReference type="EMBL" id="QSG03114.1"/>
    </source>
</evidence>
<dbReference type="GeneID" id="70685282"/>
<sequence>MDPNSLLGPVDLLLPYIEEVLLVLVLVNGLTRLVAQRQYKSQYEEGGAEAIVRHPVHTASNVLLLFAAFYYLTVTFHAGVLLTIFVITLFFTDFFEFEARLAEARREAEMELPKGALTAWGLLFLYVSYRSLFFVVQPIWESIV</sequence>
<keyword evidence="1" id="KW-1133">Transmembrane helix</keyword>